<dbReference type="InterPro" id="IPR002048">
    <property type="entry name" value="EF_hand_dom"/>
</dbReference>
<feature type="compositionally biased region" description="Pro residues" evidence="1">
    <location>
        <begin position="555"/>
        <end position="573"/>
    </location>
</feature>
<proteinExistence type="predicted"/>
<feature type="compositionally biased region" description="Basic residues" evidence="1">
    <location>
        <begin position="464"/>
        <end position="477"/>
    </location>
</feature>
<dbReference type="Proteomes" id="UP000695562">
    <property type="component" value="Unassembled WGS sequence"/>
</dbReference>
<reference evidence="3" key="1">
    <citation type="submission" date="2020-01" db="EMBL/GenBank/DDBJ databases">
        <title>Development of genomics and gene disruption for Polysphondylium violaceum indicates a role for the polyketide synthase stlB in stalk morphogenesis.</title>
        <authorList>
            <person name="Narita B."/>
            <person name="Kawabe Y."/>
            <person name="Kin K."/>
            <person name="Saito T."/>
            <person name="Gibbs R."/>
            <person name="Kuspa A."/>
            <person name="Muzny D."/>
            <person name="Queller D."/>
            <person name="Richards S."/>
            <person name="Strassman J."/>
            <person name="Sucgang R."/>
            <person name="Worley K."/>
            <person name="Schaap P."/>
        </authorList>
    </citation>
    <scope>NUCLEOTIDE SEQUENCE</scope>
    <source>
        <strain evidence="3">QSvi11</strain>
    </source>
</reference>
<feature type="compositionally biased region" description="Pro residues" evidence="1">
    <location>
        <begin position="480"/>
        <end position="492"/>
    </location>
</feature>
<feature type="compositionally biased region" description="Polar residues" evidence="1">
    <location>
        <begin position="699"/>
        <end position="716"/>
    </location>
</feature>
<feature type="compositionally biased region" description="Low complexity" evidence="1">
    <location>
        <begin position="447"/>
        <end position="463"/>
    </location>
</feature>
<feature type="compositionally biased region" description="Low complexity" evidence="1">
    <location>
        <begin position="347"/>
        <end position="373"/>
    </location>
</feature>
<name>A0A8J4PNE5_9MYCE</name>
<dbReference type="PROSITE" id="PS50222">
    <property type="entry name" value="EF_HAND_2"/>
    <property type="match status" value="1"/>
</dbReference>
<sequence length="742" mass="82838">MKINIEFLKIIILGDNYSDEDDQDDDYYNNTTTSSSKNIKDQNINSNNNNNNNKSNSISLSESLSSSKLNKSPTLNNSNNTFINNQQQQQYTPNGVGGVQVFMSYQIVPQSLSPSPYSSVLSCSPSYDFSPPLPQTLNPTMSMDFEEILNPNIISPTSSTPRSYQYNSNNNNINNSPLNRTTSSSSSTSSNNNNKSTVNNNNNNNKYSSQNQQQQQQQQQSQREKRKPKTLFQKLYTPKGFDTTKNWYEKNTFNTDFILRESQFVVLLRYLTDLNNIQILDLFDTLDKDDLGFIGFEEFFLLISFFSSRESAQTTRFLYRHSRDMFRLISGSTASISLDNVNTTTNNNDSSFRSMNSPNSNSNNNSSTNNNSSKDNKDNNGNEDSVNGFINFDKFCKLGNMIGLSNDKILSEMERFNTVIFDRINYDTFLLFYFVILDRWDRNSSSFSSLSNNNSIGHSSSTTPHKRKSHKSHRTKSKSSPPPAPPPTPVPTPIQTTVNSPLISPTNLSNSMNSLNISSPTTTTTTTTTTTSSKSTKANIPKIAVSANQFHSITPPTPSPTTPTSPFKPPQSPPTNHQLLALQEWIDKLDLDSSHKKYVEDQFREHKITSLEYIHSSHIDWDHVLKKSTPRKAVVRSLYHPSIRTISAGNNYNRYSTTSIGSGSGSSNSINSGISSSSSINALVTPRAGKSPPPPSFDEVTSPTLNPRSHSTNSSVPTPPTRSQPPLKKTLSIISNIRKFVE</sequence>
<accession>A0A8J4PNE5</accession>
<evidence type="ECO:0000259" key="2">
    <source>
        <dbReference type="PROSITE" id="PS50222"/>
    </source>
</evidence>
<feature type="compositionally biased region" description="Low complexity" evidence="1">
    <location>
        <begin position="507"/>
        <end position="537"/>
    </location>
</feature>
<keyword evidence="4" id="KW-1185">Reference proteome</keyword>
<dbReference type="PANTHER" id="PTHR47065">
    <property type="entry name" value="EF-HAND CALCIUM-BINDING DOMAIN-CONTAINING PROTEIN 9"/>
    <property type="match status" value="1"/>
</dbReference>
<evidence type="ECO:0000313" key="3">
    <source>
        <dbReference type="EMBL" id="KAF2070177.1"/>
    </source>
</evidence>
<feature type="region of interest" description="Disordered" evidence="1">
    <location>
        <begin position="347"/>
        <end position="382"/>
    </location>
</feature>
<dbReference type="GO" id="GO:0005509">
    <property type="term" value="F:calcium ion binding"/>
    <property type="evidence" value="ECO:0007669"/>
    <property type="project" value="InterPro"/>
</dbReference>
<feature type="compositionally biased region" description="Low complexity" evidence="1">
    <location>
        <begin position="167"/>
        <end position="221"/>
    </location>
</feature>
<comment type="caution">
    <text evidence="3">The sequence shown here is derived from an EMBL/GenBank/DDBJ whole genome shotgun (WGS) entry which is preliminary data.</text>
</comment>
<dbReference type="PANTHER" id="PTHR47065:SF1">
    <property type="entry name" value="EF-HAND CALCIUM-BINDING DOMAIN-CONTAINING PROTEIN 9"/>
    <property type="match status" value="1"/>
</dbReference>
<feature type="compositionally biased region" description="Polar residues" evidence="1">
    <location>
        <begin position="152"/>
        <end position="166"/>
    </location>
</feature>
<feature type="region of interest" description="Disordered" evidence="1">
    <location>
        <begin position="19"/>
        <end position="81"/>
    </location>
</feature>
<feature type="region of interest" description="Disordered" evidence="1">
    <location>
        <begin position="447"/>
        <end position="575"/>
    </location>
</feature>
<dbReference type="SUPFAM" id="SSF47473">
    <property type="entry name" value="EF-hand"/>
    <property type="match status" value="1"/>
</dbReference>
<gene>
    <name evidence="3" type="ORF">CYY_008504</name>
</gene>
<feature type="region of interest" description="Disordered" evidence="1">
    <location>
        <begin position="684"/>
        <end position="731"/>
    </location>
</feature>
<dbReference type="AlphaFoldDB" id="A0A8J4PNE5"/>
<protein>
    <recommendedName>
        <fullName evidence="2">EF-hand domain-containing protein</fullName>
    </recommendedName>
</protein>
<evidence type="ECO:0000313" key="4">
    <source>
        <dbReference type="Proteomes" id="UP000695562"/>
    </source>
</evidence>
<dbReference type="GO" id="GO:0061891">
    <property type="term" value="F:calcium ion sensor activity"/>
    <property type="evidence" value="ECO:0007669"/>
    <property type="project" value="TreeGrafter"/>
</dbReference>
<feature type="compositionally biased region" description="Low complexity" evidence="1">
    <location>
        <begin position="28"/>
        <end position="81"/>
    </location>
</feature>
<feature type="region of interest" description="Disordered" evidence="1">
    <location>
        <begin position="152"/>
        <end position="232"/>
    </location>
</feature>
<feature type="domain" description="EF-hand" evidence="2">
    <location>
        <begin position="274"/>
        <end position="309"/>
    </location>
</feature>
<evidence type="ECO:0000256" key="1">
    <source>
        <dbReference type="SAM" id="MobiDB-lite"/>
    </source>
</evidence>
<dbReference type="EMBL" id="AJWJ01000530">
    <property type="protein sequence ID" value="KAF2070177.1"/>
    <property type="molecule type" value="Genomic_DNA"/>
</dbReference>
<dbReference type="InterPro" id="IPR042798">
    <property type="entry name" value="EFCAB9"/>
</dbReference>
<dbReference type="InterPro" id="IPR011992">
    <property type="entry name" value="EF-hand-dom_pair"/>
</dbReference>
<dbReference type="OrthoDB" id="186625at2759"/>
<dbReference type="GO" id="GO:0005737">
    <property type="term" value="C:cytoplasm"/>
    <property type="evidence" value="ECO:0007669"/>
    <property type="project" value="TreeGrafter"/>
</dbReference>
<organism evidence="3 4">
    <name type="scientific">Polysphondylium violaceum</name>
    <dbReference type="NCBI Taxonomy" id="133409"/>
    <lineage>
        <taxon>Eukaryota</taxon>
        <taxon>Amoebozoa</taxon>
        <taxon>Evosea</taxon>
        <taxon>Eumycetozoa</taxon>
        <taxon>Dictyostelia</taxon>
        <taxon>Dictyosteliales</taxon>
        <taxon>Dictyosteliaceae</taxon>
        <taxon>Polysphondylium</taxon>
    </lineage>
</organism>